<dbReference type="GO" id="GO:0016887">
    <property type="term" value="F:ATP hydrolysis activity"/>
    <property type="evidence" value="ECO:0007669"/>
    <property type="project" value="InterPro"/>
</dbReference>
<evidence type="ECO:0000259" key="4">
    <source>
        <dbReference type="PROSITE" id="PS50893"/>
    </source>
</evidence>
<protein>
    <submittedName>
        <fullName evidence="5">ABC transporter related protein</fullName>
    </submittedName>
</protein>
<evidence type="ECO:0000313" key="5">
    <source>
        <dbReference type="EMBL" id="AEB06423.1"/>
    </source>
</evidence>
<dbReference type="EMBL" id="CP002628">
    <property type="protein sequence ID" value="AEB06423.1"/>
    <property type="molecule type" value="Genomic_DNA"/>
</dbReference>
<dbReference type="SUPFAM" id="SSF52540">
    <property type="entry name" value="P-loop containing nucleoside triphosphate hydrolases"/>
    <property type="match status" value="1"/>
</dbReference>
<dbReference type="SMART" id="SM00382">
    <property type="entry name" value="AAA"/>
    <property type="match status" value="1"/>
</dbReference>
<dbReference type="InterPro" id="IPR003593">
    <property type="entry name" value="AAA+_ATPase"/>
</dbReference>
<dbReference type="InterPro" id="IPR027417">
    <property type="entry name" value="P-loop_NTPase"/>
</dbReference>
<name>F2NA29_CORGP</name>
<evidence type="ECO:0000313" key="6">
    <source>
        <dbReference type="Proteomes" id="UP000006851"/>
    </source>
</evidence>
<dbReference type="Gene3D" id="3.40.50.300">
    <property type="entry name" value="P-loop containing nucleotide triphosphate hydrolases"/>
    <property type="match status" value="1"/>
</dbReference>
<sequence>MNGSDMHTAERETGATIGSAPLIEAHGLTKHYDSFSLRGIDLTVRPNEIVGLIGKNGAGKTTTIKALLGLIFADGGEASVLGAAPRDLSDGARSSLKERVGVVFDTVSVPDHLSVAEVGRIMANAFDRWDRARFIDYLKRFELEPDKRVKELSRGMSMKLSLACALSHDPDLLILDEATAGLDPLARDDVLDLLLSFVTEPGHAVLMSSHITSDLDKIADTVVCIDAGRIVFCLPKDDITDRAGIARCREVDLDAIRASGAIATGELRCLRHARDVDVLVPDRFAFMRQLPDIPCDRMTVDDYMALMLKGGDCS</sequence>
<dbReference type="CDD" id="cd03230">
    <property type="entry name" value="ABC_DR_subfamily_A"/>
    <property type="match status" value="1"/>
</dbReference>
<dbReference type="InterPro" id="IPR003439">
    <property type="entry name" value="ABC_transporter-like_ATP-bd"/>
</dbReference>
<feature type="domain" description="ABC transporter" evidence="4">
    <location>
        <begin position="17"/>
        <end position="252"/>
    </location>
</feature>
<dbReference type="GO" id="GO:0005524">
    <property type="term" value="F:ATP binding"/>
    <property type="evidence" value="ECO:0007669"/>
    <property type="project" value="UniProtKB-KW"/>
</dbReference>
<organism evidence="5 6">
    <name type="scientific">Coriobacterium glomerans (strain ATCC 49209 / DSM 20642 / JCM 10262 / PW2)</name>
    <dbReference type="NCBI Taxonomy" id="700015"/>
    <lineage>
        <taxon>Bacteria</taxon>
        <taxon>Bacillati</taxon>
        <taxon>Actinomycetota</taxon>
        <taxon>Coriobacteriia</taxon>
        <taxon>Coriobacteriales</taxon>
        <taxon>Coriobacteriaceae</taxon>
        <taxon>Coriobacterium</taxon>
    </lineage>
</organism>
<dbReference type="PROSITE" id="PS50893">
    <property type="entry name" value="ABC_TRANSPORTER_2"/>
    <property type="match status" value="1"/>
</dbReference>
<accession>F2NA29</accession>
<dbReference type="STRING" id="700015.Corgl_0302"/>
<keyword evidence="1" id="KW-0813">Transport</keyword>
<dbReference type="HOGENOM" id="CLU_000604_1_2_11"/>
<reference evidence="6" key="1">
    <citation type="journal article" date="2013" name="Stand. Genomic Sci.">
        <title>Complete genome sequence of Coriobacterium glomerans type strain (PW2(T)) from the midgut of Pyrrhocoris apterus L. (red soldier bug).</title>
        <authorList>
            <person name="Stackebrandt E."/>
            <person name="Zeytun A."/>
            <person name="Lapidus A."/>
            <person name="Nolan M."/>
            <person name="Lucas S."/>
            <person name="Hammon N."/>
            <person name="Deshpande S."/>
            <person name="Cheng J.F."/>
            <person name="Tapia R."/>
            <person name="Goodwin L.A."/>
            <person name="Pitluck S."/>
            <person name="Liolios K."/>
            <person name="Pagani I."/>
            <person name="Ivanova N."/>
            <person name="Mavromatis K."/>
            <person name="Mikhailova N."/>
            <person name="Huntemann M."/>
            <person name="Pati A."/>
            <person name="Chen A."/>
            <person name="Palaniappan K."/>
            <person name="Chang Y.J."/>
            <person name="Land M."/>
            <person name="Hauser L."/>
            <person name="Rohde M."/>
            <person name="Pukall R."/>
            <person name="Goker M."/>
            <person name="Detter J.C."/>
            <person name="Woyke T."/>
            <person name="Bristow J."/>
            <person name="Eisen J.A."/>
            <person name="Markowitz V."/>
            <person name="Hugenholtz P."/>
            <person name="Kyrpides N.C."/>
            <person name="Klenk H.P."/>
        </authorList>
    </citation>
    <scope>NUCLEOTIDE SEQUENCE</scope>
    <source>
        <strain evidence="6">ATCC 49209 / DSM 20642 / JCM 10262 / PW2</strain>
    </source>
</reference>
<dbReference type="InterPro" id="IPR051782">
    <property type="entry name" value="ABC_Transporter_VariousFunc"/>
</dbReference>
<keyword evidence="3" id="KW-0067">ATP-binding</keyword>
<dbReference type="PANTHER" id="PTHR42939">
    <property type="entry name" value="ABC TRANSPORTER ATP-BINDING PROTEIN ALBC-RELATED"/>
    <property type="match status" value="1"/>
</dbReference>
<dbReference type="AlphaFoldDB" id="F2NA29"/>
<gene>
    <name evidence="5" type="ordered locus">Corgl_0302</name>
</gene>
<evidence type="ECO:0000256" key="2">
    <source>
        <dbReference type="ARBA" id="ARBA00022741"/>
    </source>
</evidence>
<evidence type="ECO:0000256" key="1">
    <source>
        <dbReference type="ARBA" id="ARBA00022448"/>
    </source>
</evidence>
<keyword evidence="2" id="KW-0547">Nucleotide-binding</keyword>
<dbReference type="eggNOG" id="COG1131">
    <property type="taxonomic scope" value="Bacteria"/>
</dbReference>
<dbReference type="Pfam" id="PF00005">
    <property type="entry name" value="ABC_tran"/>
    <property type="match status" value="1"/>
</dbReference>
<keyword evidence="6" id="KW-1185">Reference proteome</keyword>
<evidence type="ECO:0000256" key="3">
    <source>
        <dbReference type="ARBA" id="ARBA00022840"/>
    </source>
</evidence>
<dbReference type="KEGG" id="cgo:Corgl_0302"/>
<dbReference type="RefSeq" id="WP_013708166.1">
    <property type="nucleotide sequence ID" value="NC_015389.1"/>
</dbReference>
<proteinExistence type="predicted"/>
<dbReference type="Proteomes" id="UP000006851">
    <property type="component" value="Chromosome"/>
</dbReference>
<dbReference type="PANTHER" id="PTHR42939:SF3">
    <property type="entry name" value="ABC TRANSPORTER ATP-BINDING COMPONENT"/>
    <property type="match status" value="1"/>
</dbReference>